<evidence type="ECO:0000313" key="2">
    <source>
        <dbReference type="Proteomes" id="UP000297014"/>
    </source>
</evidence>
<dbReference type="EMBL" id="JALP01000098">
    <property type="protein sequence ID" value="THG91007.1"/>
    <property type="molecule type" value="Genomic_DNA"/>
</dbReference>
<proteinExistence type="predicted"/>
<name>A0A4S4K288_ALKAL</name>
<comment type="caution">
    <text evidence="1">The sequence shown here is derived from an EMBL/GenBank/DDBJ whole genome shotgun (WGS) entry which is preliminary data.</text>
</comment>
<sequence length="51" mass="5689">MHKHNRELQMVGMENVMAQGNKPLSCTKDLSIESDDVPGSPVIEISITMFE</sequence>
<dbReference type="Proteomes" id="UP000297014">
    <property type="component" value="Unassembled WGS sequence"/>
</dbReference>
<reference evidence="1 2" key="1">
    <citation type="submission" date="2014-01" db="EMBL/GenBank/DDBJ databases">
        <title>Draft genome sequencing of Bacillus alcalophilus CGMCC 1.3604.</title>
        <authorList>
            <person name="Yang J."/>
            <person name="Diao L."/>
            <person name="Yang S."/>
        </authorList>
    </citation>
    <scope>NUCLEOTIDE SEQUENCE [LARGE SCALE GENOMIC DNA]</scope>
    <source>
        <strain evidence="1 2">CGMCC 1.3604</strain>
    </source>
</reference>
<accession>A0A4S4K288</accession>
<gene>
    <name evidence="1" type="ORF">AJ85_07660</name>
</gene>
<organism evidence="1 2">
    <name type="scientific">Alkalihalobacillus alcalophilus ATCC 27647 = CGMCC 1.3604</name>
    <dbReference type="NCBI Taxonomy" id="1218173"/>
    <lineage>
        <taxon>Bacteria</taxon>
        <taxon>Bacillati</taxon>
        <taxon>Bacillota</taxon>
        <taxon>Bacilli</taxon>
        <taxon>Bacillales</taxon>
        <taxon>Bacillaceae</taxon>
        <taxon>Alkalihalobacillus</taxon>
    </lineage>
</organism>
<evidence type="ECO:0000313" key="1">
    <source>
        <dbReference type="EMBL" id="THG91007.1"/>
    </source>
</evidence>
<dbReference type="AlphaFoldDB" id="A0A4S4K288"/>
<protein>
    <submittedName>
        <fullName evidence="1">Uncharacterized protein</fullName>
    </submittedName>
</protein>